<dbReference type="EMBL" id="FZOR01000001">
    <property type="protein sequence ID" value="SNS10318.1"/>
    <property type="molecule type" value="Genomic_DNA"/>
</dbReference>
<evidence type="ECO:0000313" key="4">
    <source>
        <dbReference type="EMBL" id="SNT39473.1"/>
    </source>
</evidence>
<evidence type="ECO:0000313" key="8">
    <source>
        <dbReference type="EMBL" id="SNT63618.1"/>
    </source>
</evidence>
<keyword evidence="9" id="KW-1185">Reference proteome</keyword>
<dbReference type="EMBL" id="FZOR01000094">
    <property type="protein sequence ID" value="SNT63164.1"/>
    <property type="molecule type" value="Genomic_DNA"/>
</dbReference>
<proteinExistence type="predicted"/>
<dbReference type="EMBL" id="FZOR01000077">
    <property type="protein sequence ID" value="SNT62717.1"/>
    <property type="molecule type" value="Genomic_DNA"/>
</dbReference>
<dbReference type="EMBL" id="FZOR01000119">
    <property type="protein sequence ID" value="SNT63618.1"/>
    <property type="molecule type" value="Genomic_DNA"/>
</dbReference>
<feature type="non-terminal residue" evidence="2">
    <location>
        <position position="1"/>
    </location>
</feature>
<organism evidence="2 9">
    <name type="scientific">Actinomadura meyerae</name>
    <dbReference type="NCBI Taxonomy" id="240840"/>
    <lineage>
        <taxon>Bacteria</taxon>
        <taxon>Bacillati</taxon>
        <taxon>Actinomycetota</taxon>
        <taxon>Actinomycetes</taxon>
        <taxon>Streptosporangiales</taxon>
        <taxon>Thermomonosporaceae</taxon>
        <taxon>Actinomadura</taxon>
    </lineage>
</organism>
<evidence type="ECO:0000313" key="1">
    <source>
        <dbReference type="EMBL" id="SNS10318.1"/>
    </source>
</evidence>
<dbReference type="AlphaFoldDB" id="A0A239EUT2"/>
<evidence type="ECO:0000313" key="9">
    <source>
        <dbReference type="Proteomes" id="UP000198318"/>
    </source>
</evidence>
<gene>
    <name evidence="1" type="ORF">SAMN05443665_10011</name>
    <name evidence="2" type="ORF">SAMN05443665_10051</name>
    <name evidence="3" type="ORF">SAMN05443665_10061</name>
    <name evidence="4" type="ORF">SAMN05443665_10271</name>
    <name evidence="5" type="ORF">SAMN05443665_10671</name>
    <name evidence="6" type="ORF">SAMN05443665_10771</name>
    <name evidence="7" type="ORF">SAMN05443665_10941</name>
    <name evidence="8" type="ORF">SAMN05443665_11201</name>
</gene>
<evidence type="ECO:0000313" key="5">
    <source>
        <dbReference type="EMBL" id="SNT61915.1"/>
    </source>
</evidence>
<dbReference type="EMBL" id="FZOR01000006">
    <property type="protein sequence ID" value="SNS55886.1"/>
    <property type="molecule type" value="Genomic_DNA"/>
</dbReference>
<reference evidence="2 9" key="1">
    <citation type="submission" date="2017-06" db="EMBL/GenBank/DDBJ databases">
        <authorList>
            <person name="Kim H.J."/>
            <person name="Triplett B.A."/>
        </authorList>
    </citation>
    <scope>NUCLEOTIDE SEQUENCE [LARGE SCALE GENOMIC DNA]</scope>
    <source>
        <strain evidence="2 9">DSM 44715</strain>
    </source>
</reference>
<protein>
    <submittedName>
        <fullName evidence="2">Uncharacterized protein</fullName>
    </submittedName>
</protein>
<dbReference type="EMBL" id="FZOR01000027">
    <property type="protein sequence ID" value="SNT39473.1"/>
    <property type="molecule type" value="Genomic_DNA"/>
</dbReference>
<sequence>IRCLKRYVARELYQIITTNDLRLAA</sequence>
<evidence type="ECO:0000313" key="6">
    <source>
        <dbReference type="EMBL" id="SNT62717.1"/>
    </source>
</evidence>
<dbReference type="EMBL" id="FZOR01000005">
    <property type="protein sequence ID" value="SNS48161.1"/>
    <property type="molecule type" value="Genomic_DNA"/>
</dbReference>
<evidence type="ECO:0000313" key="3">
    <source>
        <dbReference type="EMBL" id="SNS55886.1"/>
    </source>
</evidence>
<name>A0A239EUT2_9ACTN</name>
<accession>A0A239EUT2</accession>
<evidence type="ECO:0000313" key="2">
    <source>
        <dbReference type="EMBL" id="SNS48161.1"/>
    </source>
</evidence>
<dbReference type="EMBL" id="FZOR01000067">
    <property type="protein sequence ID" value="SNT61915.1"/>
    <property type="molecule type" value="Genomic_DNA"/>
</dbReference>
<dbReference type="Proteomes" id="UP000198318">
    <property type="component" value="Unassembled WGS sequence"/>
</dbReference>
<evidence type="ECO:0000313" key="7">
    <source>
        <dbReference type="EMBL" id="SNT63164.1"/>
    </source>
</evidence>